<sequence>MFQKVEINIPLLDAIKYIPKYAKFLKELCIHKRKKMKGRVELRGIVSALTRIDDIIAGAQQALPKKFRDPKIFSVLCTIGDCTLDLGALINDEALGKGSTLILGRPFLMTTKTKIDVHVEMLSMEFGDNLVHFNIFEAMKHPTEDHSLFGIDMIDELVEEHLQLDVGSDDISIFAGDTNIFDCLRSVIDEADYDRLWEEHNLSNSADDTADLANLSHEAKTLDLFDQVCKYEEPECSKQAEVQVSKTKKQLLA</sequence>
<reference evidence="1" key="1">
    <citation type="submission" date="2018-05" db="EMBL/GenBank/DDBJ databases">
        <title>Draft genome of Mucuna pruriens seed.</title>
        <authorList>
            <person name="Nnadi N.E."/>
            <person name="Vos R."/>
            <person name="Hasami M.H."/>
            <person name="Devisetty U.K."/>
            <person name="Aguiy J.C."/>
        </authorList>
    </citation>
    <scope>NUCLEOTIDE SEQUENCE [LARGE SCALE GENOMIC DNA]</scope>
    <source>
        <strain evidence="1">JCA_2017</strain>
    </source>
</reference>
<protein>
    <submittedName>
        <fullName evidence="1">Uncharacterized protein</fullName>
    </submittedName>
</protein>
<dbReference type="PANTHER" id="PTHR33067:SF15">
    <property type="entry name" value="RNA-DIRECTED DNA POLYMERASE"/>
    <property type="match status" value="1"/>
</dbReference>
<name>A0A371FGY1_MUCPR</name>
<dbReference type="AlphaFoldDB" id="A0A371FGY1"/>
<dbReference type="EMBL" id="QJKJ01009137">
    <property type="protein sequence ID" value="RDX77577.1"/>
    <property type="molecule type" value="Genomic_DNA"/>
</dbReference>
<dbReference type="Proteomes" id="UP000257109">
    <property type="component" value="Unassembled WGS sequence"/>
</dbReference>
<gene>
    <name evidence="1" type="ORF">CR513_42273</name>
</gene>
<proteinExistence type="predicted"/>
<accession>A0A371FGY1</accession>
<keyword evidence="2" id="KW-1185">Reference proteome</keyword>
<organism evidence="1 2">
    <name type="scientific">Mucuna pruriens</name>
    <name type="common">Velvet bean</name>
    <name type="synonym">Dolichos pruriens</name>
    <dbReference type="NCBI Taxonomy" id="157652"/>
    <lineage>
        <taxon>Eukaryota</taxon>
        <taxon>Viridiplantae</taxon>
        <taxon>Streptophyta</taxon>
        <taxon>Embryophyta</taxon>
        <taxon>Tracheophyta</taxon>
        <taxon>Spermatophyta</taxon>
        <taxon>Magnoliopsida</taxon>
        <taxon>eudicotyledons</taxon>
        <taxon>Gunneridae</taxon>
        <taxon>Pentapetalae</taxon>
        <taxon>rosids</taxon>
        <taxon>fabids</taxon>
        <taxon>Fabales</taxon>
        <taxon>Fabaceae</taxon>
        <taxon>Papilionoideae</taxon>
        <taxon>50 kb inversion clade</taxon>
        <taxon>NPAAA clade</taxon>
        <taxon>indigoferoid/millettioid clade</taxon>
        <taxon>Phaseoleae</taxon>
        <taxon>Mucuna</taxon>
    </lineage>
</organism>
<feature type="non-terminal residue" evidence="1">
    <location>
        <position position="1"/>
    </location>
</feature>
<dbReference type="OrthoDB" id="778454at2759"/>
<dbReference type="PANTHER" id="PTHR33067">
    <property type="entry name" value="RNA-DIRECTED DNA POLYMERASE-RELATED"/>
    <property type="match status" value="1"/>
</dbReference>
<comment type="caution">
    <text evidence="1">The sequence shown here is derived from an EMBL/GenBank/DDBJ whole genome shotgun (WGS) entry which is preliminary data.</text>
</comment>
<evidence type="ECO:0000313" key="1">
    <source>
        <dbReference type="EMBL" id="RDX77577.1"/>
    </source>
</evidence>
<evidence type="ECO:0000313" key="2">
    <source>
        <dbReference type="Proteomes" id="UP000257109"/>
    </source>
</evidence>